<comment type="caution">
    <text evidence="3">The sequence shown here is derived from an EMBL/GenBank/DDBJ whole genome shotgun (WGS) entry which is preliminary data.</text>
</comment>
<evidence type="ECO:0000259" key="2">
    <source>
        <dbReference type="Pfam" id="PF08486"/>
    </source>
</evidence>
<organism evidence="3 4">
    <name type="scientific">Candidatus Dojkabacteria bacterium</name>
    <dbReference type="NCBI Taxonomy" id="2099670"/>
    <lineage>
        <taxon>Bacteria</taxon>
        <taxon>Candidatus Dojkabacteria</taxon>
    </lineage>
</organism>
<name>A0A847CZZ8_9BACT</name>
<dbReference type="Proteomes" id="UP000545876">
    <property type="component" value="Unassembled WGS sequence"/>
</dbReference>
<dbReference type="AlphaFoldDB" id="A0A847CZZ8"/>
<protein>
    <recommendedName>
        <fullName evidence="2">Sporulation stage II protein D amidase enhancer LytB N-terminal domain-containing protein</fullName>
    </recommendedName>
</protein>
<dbReference type="EMBL" id="JAAZBX010000002">
    <property type="protein sequence ID" value="NLD25245.1"/>
    <property type="molecule type" value="Genomic_DNA"/>
</dbReference>
<evidence type="ECO:0000256" key="1">
    <source>
        <dbReference type="SAM" id="Coils"/>
    </source>
</evidence>
<accession>A0A847CZZ8</accession>
<sequence length="625" mass="69227">MKGMPQFKKTLFISITLLLGIFLFFNSPVYSQSVSDLEKEIEESNRAISEKESILGNIEKRIAEIKGGNQTLSQKIQLMTDEINKVKDTISQKEIEIETKGKEIESKQEQLNIRKETLDLVSAELYMETRNRVSTFFLSDWSDLVRNFYLKRNIVSDLRHQVEMISGEFSSLAEAKELLDSEKSLLDTQKKELDDSLGILATEKAKLQAELSKQYAQKGSLSSEITDLTKKVSQLQAALIAARGAGTISSGGSTGTVPGTSISQAPAGYFGVFSIGAYTHRNGMSQWGARARADAGQSTGQILSFYYPNTRISNGVVNSNGIPQPLMQNINVNNVGTLSFEDYYLLGIQEMPESWNMEVLKAQAIVARTYAVWYVNNGNGRWVNKTLVNSICTSQSCQVFNTPLKAGAWRTAVQQTRGQILTDSSGSAVMAEYAAVHGAWGNWQGQATGWDTQSGSGDNWFTDAWDKISGVNWFYRSWYINGSGYSGETCGHSPYLSPSEMLIILNAYYVKKGEGLRMTPDLSRLLPSDYGKCPGGARDDDFGRTDKVPYSLSELQGLLSNPVTSISSVYASFANGQTTNVYFQTNRGLISMSGFAFKDIYNQMAPGHMRIQQQSSYAFFNIEKK</sequence>
<feature type="domain" description="Sporulation stage II protein D amidase enhancer LytB N-terminal" evidence="2">
    <location>
        <begin position="332"/>
        <end position="422"/>
    </location>
</feature>
<reference evidence="3 4" key="1">
    <citation type="journal article" date="2020" name="Biotechnol. Biofuels">
        <title>New insights from the biogas microbiome by comprehensive genome-resolved metagenomics of nearly 1600 species originating from multiple anaerobic digesters.</title>
        <authorList>
            <person name="Campanaro S."/>
            <person name="Treu L."/>
            <person name="Rodriguez-R L.M."/>
            <person name="Kovalovszki A."/>
            <person name="Ziels R.M."/>
            <person name="Maus I."/>
            <person name="Zhu X."/>
            <person name="Kougias P.G."/>
            <person name="Basile A."/>
            <person name="Luo G."/>
            <person name="Schluter A."/>
            <person name="Konstantinidis K.T."/>
            <person name="Angelidaki I."/>
        </authorList>
    </citation>
    <scope>NUCLEOTIDE SEQUENCE [LARGE SCALE GENOMIC DNA]</scope>
    <source>
        <strain evidence="3">AS06rmzACSIP_65</strain>
    </source>
</reference>
<dbReference type="InterPro" id="IPR013693">
    <property type="entry name" value="SpoIID/LytB_N"/>
</dbReference>
<dbReference type="Pfam" id="PF08486">
    <property type="entry name" value="SpoIID"/>
    <property type="match status" value="1"/>
</dbReference>
<evidence type="ECO:0000313" key="4">
    <source>
        <dbReference type="Proteomes" id="UP000545876"/>
    </source>
</evidence>
<gene>
    <name evidence="3" type="ORF">GX656_01210</name>
</gene>
<dbReference type="Gene3D" id="6.10.250.3150">
    <property type="match status" value="1"/>
</dbReference>
<evidence type="ECO:0000313" key="3">
    <source>
        <dbReference type="EMBL" id="NLD25245.1"/>
    </source>
</evidence>
<feature type="coiled-coil region" evidence="1">
    <location>
        <begin position="34"/>
        <end position="110"/>
    </location>
</feature>
<keyword evidence="1" id="KW-0175">Coiled coil</keyword>
<proteinExistence type="predicted"/>